<evidence type="ECO:0000313" key="6">
    <source>
        <dbReference type="Proteomes" id="UP000325902"/>
    </source>
</evidence>
<comment type="caution">
    <text evidence="5">The sequence shown here is derived from an EMBL/GenBank/DDBJ whole genome shotgun (WGS) entry which is preliminary data.</text>
</comment>
<evidence type="ECO:0000313" key="5">
    <source>
        <dbReference type="EMBL" id="KAB2576664.1"/>
    </source>
</evidence>
<dbReference type="CDD" id="cd13637">
    <property type="entry name" value="PBP2_Ca3427_like"/>
    <property type="match status" value="1"/>
</dbReference>
<comment type="similarity">
    <text evidence="2">Belongs to the bacterial solute-binding protein SsuA/TauA family.</text>
</comment>
<dbReference type="SUPFAM" id="SSF53850">
    <property type="entry name" value="Periplasmic binding protein-like II"/>
    <property type="match status" value="1"/>
</dbReference>
<dbReference type="PANTHER" id="PTHR30024:SF47">
    <property type="entry name" value="TAURINE-BINDING PERIPLASMIC PROTEIN"/>
    <property type="match status" value="1"/>
</dbReference>
<organism evidence="5 6">
    <name type="scientific">Lasiodiplodia theobromae</name>
    <dbReference type="NCBI Taxonomy" id="45133"/>
    <lineage>
        <taxon>Eukaryota</taxon>
        <taxon>Fungi</taxon>
        <taxon>Dikarya</taxon>
        <taxon>Ascomycota</taxon>
        <taxon>Pezizomycotina</taxon>
        <taxon>Dothideomycetes</taxon>
        <taxon>Dothideomycetes incertae sedis</taxon>
        <taxon>Botryosphaeriales</taxon>
        <taxon>Botryosphaeriaceae</taxon>
        <taxon>Lasiodiplodia</taxon>
    </lineage>
</organism>
<dbReference type="InterPro" id="IPR054364">
    <property type="entry name" value="Ca3427-like_PBP2"/>
</dbReference>
<keyword evidence="6" id="KW-1185">Reference proteome</keyword>
<dbReference type="Pfam" id="PF22384">
    <property type="entry name" value="PBP2_Ca3427_like"/>
    <property type="match status" value="1"/>
</dbReference>
<evidence type="ECO:0000256" key="2">
    <source>
        <dbReference type="ARBA" id="ARBA00010742"/>
    </source>
</evidence>
<evidence type="ECO:0000259" key="4">
    <source>
        <dbReference type="Pfam" id="PF22384"/>
    </source>
</evidence>
<feature type="domain" description="Ca3427-like PBP 2" evidence="4">
    <location>
        <begin position="121"/>
        <end position="220"/>
    </location>
</feature>
<accession>A0A5N5DI70</accession>
<proteinExistence type="inferred from homology"/>
<dbReference type="Gene3D" id="3.40.190.10">
    <property type="entry name" value="Periplasmic binding protein-like II"/>
    <property type="match status" value="2"/>
</dbReference>
<evidence type="ECO:0000256" key="3">
    <source>
        <dbReference type="ARBA" id="ARBA00022729"/>
    </source>
</evidence>
<dbReference type="PANTHER" id="PTHR30024">
    <property type="entry name" value="ALIPHATIC SULFONATES-BINDING PROTEIN-RELATED"/>
    <property type="match status" value="1"/>
</dbReference>
<comment type="subcellular location">
    <subcellularLocation>
        <location evidence="1">Periplasm</location>
    </subcellularLocation>
</comment>
<keyword evidence="3" id="KW-0732">Signal</keyword>
<dbReference type="OrthoDB" id="1363at2759"/>
<dbReference type="GO" id="GO:0042597">
    <property type="term" value="C:periplasmic space"/>
    <property type="evidence" value="ECO:0007669"/>
    <property type="project" value="UniProtKB-SubCell"/>
</dbReference>
<dbReference type="Proteomes" id="UP000325902">
    <property type="component" value="Unassembled WGS sequence"/>
</dbReference>
<dbReference type="EMBL" id="VCHE01000022">
    <property type="protein sequence ID" value="KAB2576664.1"/>
    <property type="molecule type" value="Genomic_DNA"/>
</dbReference>
<evidence type="ECO:0000256" key="1">
    <source>
        <dbReference type="ARBA" id="ARBA00004418"/>
    </source>
</evidence>
<protein>
    <recommendedName>
        <fullName evidence="4">Ca3427-like PBP 2 domain-containing protein</fullName>
    </recommendedName>
</protein>
<name>A0A5N5DI70_9PEZI</name>
<reference evidence="5 6" key="1">
    <citation type="journal article" date="2019" name="Sci. Rep.">
        <title>A multi-omics analysis of the grapevine pathogen Lasiodiplodia theobromae reveals that temperature affects the expression of virulence- and pathogenicity-related genes.</title>
        <authorList>
            <person name="Felix C."/>
            <person name="Meneses R."/>
            <person name="Goncalves M.F.M."/>
            <person name="Tilleman L."/>
            <person name="Duarte A.S."/>
            <person name="Jorrin-Novo J.V."/>
            <person name="Van de Peer Y."/>
            <person name="Deforce D."/>
            <person name="Van Nieuwerburgh F."/>
            <person name="Esteves A.C."/>
            <person name="Alves A."/>
        </authorList>
    </citation>
    <scope>NUCLEOTIDE SEQUENCE [LARGE SCALE GENOMIC DNA]</scope>
    <source>
        <strain evidence="5 6">LA-SOL3</strain>
    </source>
</reference>
<sequence>MLRTSFLRASIVPKSLTTPCRAAFSSAAAMAQKLRIGYVPEHFSTPLHFAHKHYGLQADLVPFPSGTGHMIQSLQGKEIDVGIGLTEGWVAGIGKAIAEKGDAKAAGYQLVGTYVETPLCWAISTGTKRDINGVDGLRGKKIGVSRIGSGSYVMGFVLADQHGWLSQSKPGQPPFEVVPLNTFAKLREAVNDGTADFFMWEHFTSKRYYDNGEIRRIGEIYTPWPSWHIVARDPTDTRMQTMSDAINKGVQHYKENQQEAIEYISTELDYSAEDAKEWTKTVRFAEEVRGVNPAVVEKTIDILSKAGVLDAGKCGVEDMVAIKREERAK</sequence>
<gene>
    <name evidence="5" type="ORF">DBV05_g4695</name>
</gene>
<dbReference type="AlphaFoldDB" id="A0A5N5DI70"/>